<dbReference type="CDD" id="cd03674">
    <property type="entry name" value="NUDIX_Hydrolase"/>
    <property type="match status" value="1"/>
</dbReference>
<dbReference type="InterPro" id="IPR015797">
    <property type="entry name" value="NUDIX_hydrolase-like_dom_sf"/>
</dbReference>
<evidence type="ECO:0000259" key="2">
    <source>
        <dbReference type="PROSITE" id="PS51462"/>
    </source>
</evidence>
<reference evidence="3 4" key="1">
    <citation type="submission" date="2020-08" db="EMBL/GenBank/DDBJ databases">
        <title>Sequencing the genomes of 1000 actinobacteria strains.</title>
        <authorList>
            <person name="Klenk H.-P."/>
        </authorList>
    </citation>
    <scope>NUCLEOTIDE SEQUENCE [LARGE SCALE GENOMIC DNA]</scope>
    <source>
        <strain evidence="3 4">DSM 11053</strain>
    </source>
</reference>
<gene>
    <name evidence="3" type="ORF">FHX39_001651</name>
</gene>
<dbReference type="Gene3D" id="3.90.79.10">
    <property type="entry name" value="Nucleoside Triphosphate Pyrophosphohydrolase"/>
    <property type="match status" value="1"/>
</dbReference>
<comment type="similarity">
    <text evidence="1">Belongs to the Nudix hydrolase family.</text>
</comment>
<sequence length="186" mass="20292">MSELSAADDLLSRLRAWAAPTEQQGRLREAYERFLDGEGAAALRRERGADHVTASCFVFSADLERTVLCYHRKGRFWVQTGGHVEPDDASVPAAALREAREEAGLTGLTLVPGVLDLDRHALSGAFGACRTHWDVGFAALTAGSDLPRVSDESEQVGWFPVDDLPAPLASRVSDRLRHLRDAVRQG</sequence>
<protein>
    <submittedName>
        <fullName evidence="3">8-oxo-dGTP pyrophosphatase MutT (NUDIX family)</fullName>
    </submittedName>
</protein>
<dbReference type="Pfam" id="PF00293">
    <property type="entry name" value="NUDIX"/>
    <property type="match status" value="1"/>
</dbReference>
<dbReference type="InterPro" id="IPR000086">
    <property type="entry name" value="NUDIX_hydrolase_dom"/>
</dbReference>
<keyword evidence="4" id="KW-1185">Reference proteome</keyword>
<dbReference type="AlphaFoldDB" id="A0A7W5P6U3"/>
<dbReference type="EMBL" id="JACHZG010000001">
    <property type="protein sequence ID" value="MBB3326707.1"/>
    <property type="molecule type" value="Genomic_DNA"/>
</dbReference>
<feature type="domain" description="Nudix hydrolase" evidence="2">
    <location>
        <begin position="49"/>
        <end position="181"/>
    </location>
</feature>
<evidence type="ECO:0000313" key="4">
    <source>
        <dbReference type="Proteomes" id="UP000565572"/>
    </source>
</evidence>
<dbReference type="Proteomes" id="UP000565572">
    <property type="component" value="Unassembled WGS sequence"/>
</dbReference>
<organism evidence="3 4">
    <name type="scientific">Microlunatus antarcticus</name>
    <dbReference type="NCBI Taxonomy" id="53388"/>
    <lineage>
        <taxon>Bacteria</taxon>
        <taxon>Bacillati</taxon>
        <taxon>Actinomycetota</taxon>
        <taxon>Actinomycetes</taxon>
        <taxon>Propionibacteriales</taxon>
        <taxon>Propionibacteriaceae</taxon>
        <taxon>Microlunatus</taxon>
    </lineage>
</organism>
<dbReference type="PANTHER" id="PTHR43736">
    <property type="entry name" value="ADP-RIBOSE PYROPHOSPHATASE"/>
    <property type="match status" value="1"/>
</dbReference>
<proteinExistence type="inferred from homology"/>
<name>A0A7W5P6U3_9ACTN</name>
<dbReference type="SUPFAM" id="SSF55811">
    <property type="entry name" value="Nudix"/>
    <property type="match status" value="1"/>
</dbReference>
<evidence type="ECO:0000256" key="1">
    <source>
        <dbReference type="ARBA" id="ARBA00005582"/>
    </source>
</evidence>
<dbReference type="PROSITE" id="PS51462">
    <property type="entry name" value="NUDIX"/>
    <property type="match status" value="1"/>
</dbReference>
<comment type="caution">
    <text evidence="3">The sequence shown here is derived from an EMBL/GenBank/DDBJ whole genome shotgun (WGS) entry which is preliminary data.</text>
</comment>
<accession>A0A7W5P6U3</accession>
<dbReference type="PANTHER" id="PTHR43736:SF1">
    <property type="entry name" value="DIHYDRONEOPTERIN TRIPHOSPHATE DIPHOSPHATASE"/>
    <property type="match status" value="1"/>
</dbReference>
<evidence type="ECO:0000313" key="3">
    <source>
        <dbReference type="EMBL" id="MBB3326707.1"/>
    </source>
</evidence>